<accession>Q3UUR7</accession>
<dbReference type="AlphaFoldDB" id="Q3UUR7"/>
<organism evidence="1">
    <name type="scientific">Mus musculus</name>
    <name type="common">Mouse</name>
    <dbReference type="NCBI Taxonomy" id="10090"/>
    <lineage>
        <taxon>Eukaryota</taxon>
        <taxon>Metazoa</taxon>
        <taxon>Chordata</taxon>
        <taxon>Craniata</taxon>
        <taxon>Vertebrata</taxon>
        <taxon>Euteleostomi</taxon>
        <taxon>Mammalia</taxon>
        <taxon>Eutheria</taxon>
        <taxon>Euarchontoglires</taxon>
        <taxon>Glires</taxon>
        <taxon>Rodentia</taxon>
        <taxon>Myomorpha</taxon>
        <taxon>Muroidea</taxon>
        <taxon>Muridae</taxon>
        <taxon>Murinae</taxon>
        <taxon>Mus</taxon>
        <taxon>Mus</taxon>
    </lineage>
</organism>
<protein>
    <submittedName>
        <fullName evidence="1">Uncharacterized protein</fullName>
    </submittedName>
</protein>
<dbReference type="EMBL" id="AK138134">
    <property type="protein sequence ID" value="BAE23557.1"/>
    <property type="molecule type" value="mRNA"/>
</dbReference>
<reference evidence="1" key="7">
    <citation type="journal article" date="2005" name="Science">
        <title>The Transcriptional Landscape of the Mammalian Genome.</title>
        <authorList>
            <consortium name="The FANTOM Consortium"/>
            <consortium name="Riken Genome Exploration Research Group and Genome Science Group (Genome Network Project Core Group)"/>
        </authorList>
    </citation>
    <scope>NUCLEOTIDE SEQUENCE</scope>
    <source>
        <strain evidence="1">C57BL/6J</strain>
        <tissue evidence="1">Hypothalamus</tissue>
    </source>
</reference>
<evidence type="ECO:0000313" key="1">
    <source>
        <dbReference type="EMBL" id="BAE23557.1"/>
    </source>
</evidence>
<reference evidence="1" key="2">
    <citation type="journal article" date="2000" name="Genome Res.">
        <title>Normalization and subtraction of cap-trapper-selected cDNAs to prepare full-length cDNA libraries for rapid discovery of new genes.</title>
        <authorList>
            <person name="Carninci P."/>
            <person name="Shibata Y."/>
            <person name="Hayatsu N."/>
            <person name="Sugahara Y."/>
            <person name="Shibata K."/>
            <person name="Itoh M."/>
            <person name="Konno H."/>
            <person name="Okazaki Y."/>
            <person name="Muramatsu M."/>
            <person name="Hayashizaki Y."/>
        </authorList>
    </citation>
    <scope>NUCLEOTIDE SEQUENCE</scope>
    <source>
        <strain evidence="1">C57BL/6J</strain>
        <tissue evidence="1">Hypothalamus</tissue>
    </source>
</reference>
<proteinExistence type="evidence at transcript level"/>
<evidence type="ECO:0000313" key="2">
    <source>
        <dbReference type="MGI" id="MGI:3642495"/>
    </source>
</evidence>
<dbReference type="MGI" id="MGI:3642495">
    <property type="gene designation" value="Gm13582"/>
</dbReference>
<name>Q3UUR7_MOUSE</name>
<reference evidence="1" key="6">
    <citation type="submission" date="2004-03" db="EMBL/GenBank/DDBJ databases">
        <authorList>
            <person name="Arakawa T."/>
            <person name="Carninci P."/>
            <person name="Fukuda S."/>
            <person name="Hashizume W."/>
            <person name="Hayashida K."/>
            <person name="Hori F."/>
            <person name="Iida J."/>
            <person name="Imamura K."/>
            <person name="Imotani K."/>
            <person name="Itoh M."/>
            <person name="Kanagawa S."/>
            <person name="Kawai J."/>
            <person name="Kojima M."/>
            <person name="Konno H."/>
            <person name="Murata M."/>
            <person name="Nakamura M."/>
            <person name="Ninomiya N."/>
            <person name="Nishiyori H."/>
            <person name="Nomura K."/>
            <person name="Ohno M."/>
            <person name="Sakazume N."/>
            <person name="Sano H."/>
            <person name="Sasaki D."/>
            <person name="Shibata K."/>
            <person name="Shiraki T."/>
            <person name="Tagami M."/>
            <person name="Tagami Y."/>
            <person name="Waki K."/>
            <person name="Watahiki A."/>
            <person name="Muramatsu M."/>
            <person name="Hayashizaki Y."/>
        </authorList>
    </citation>
    <scope>NUCLEOTIDE SEQUENCE</scope>
    <source>
        <strain evidence="1">C57BL/6J</strain>
        <tissue evidence="1">Hypothalamus</tissue>
    </source>
</reference>
<reference evidence="1" key="8">
    <citation type="journal article" date="2005" name="Science">
        <title>Antisense Transcription in the Mammalian Transcriptome.</title>
        <authorList>
            <consortium name="RIKEN Genome Exploration Research Group and Genome Science Group (Genome Network Project Core Group) and the FANTOM Consortium"/>
        </authorList>
    </citation>
    <scope>NUCLEOTIDE SEQUENCE</scope>
    <source>
        <strain evidence="1">C57BL/6J</strain>
        <tissue evidence="1">Hypothalamus</tissue>
    </source>
</reference>
<sequence>MVLQPGRRCKHKTFSGLRALSGLVSSRSHVGIRFHWEVFSSSLLQMCVSLCPDTKDFSSLVRLVDI</sequence>
<dbReference type="AGR" id="MGI:3642495"/>
<reference evidence="1" key="4">
    <citation type="journal article" date="2001" name="Nature">
        <title>Functional annotation of a full-length mouse cDNA collection.</title>
        <authorList>
            <consortium name="The RIKEN Genome Exploration Research Group Phase II Team and the FANTOM Consortium"/>
        </authorList>
    </citation>
    <scope>NUCLEOTIDE SEQUENCE</scope>
    <source>
        <strain evidence="1">C57BL/6J</strain>
        <tissue evidence="1">Hypothalamus</tissue>
    </source>
</reference>
<gene>
    <name evidence="2" type="primary">Gm13582</name>
    <name evidence="2" type="synonym">OTTMUSG00000012844</name>
</gene>
<reference evidence="1" key="5">
    <citation type="journal article" date="2002" name="Nature">
        <title>Analysis of the mouse transcriptome based on functional annotation of 60,770 full-length cDNAs.</title>
        <authorList>
            <consortium name="The FANTOM Consortium and the RIKEN Genome Exploration Research Group Phase I and II Team"/>
        </authorList>
    </citation>
    <scope>NUCLEOTIDE SEQUENCE</scope>
    <source>
        <strain evidence="1">C57BL/6J</strain>
        <tissue evidence="1">Hypothalamus</tissue>
    </source>
</reference>
<reference evidence="1" key="1">
    <citation type="journal article" date="1999" name="Methods Enzymol.">
        <title>High-efficiency full-length cDNA cloning.</title>
        <authorList>
            <person name="Carninci P."/>
            <person name="Hayashizaki Y."/>
        </authorList>
    </citation>
    <scope>NUCLEOTIDE SEQUENCE</scope>
    <source>
        <strain evidence="1">C57BL/6J</strain>
        <tissue evidence="1">Hypothalamus</tissue>
    </source>
</reference>
<reference evidence="1" key="3">
    <citation type="journal article" date="2000" name="Genome Res.">
        <title>RIKEN integrated sequence analysis (RISA) system--384-format sequencing pipeline with 384 multicapillary sequencer.</title>
        <authorList>
            <person name="Shibata K."/>
            <person name="Itoh M."/>
            <person name="Aizawa K."/>
            <person name="Nagaoka S."/>
            <person name="Sasaki N."/>
            <person name="Carninci P."/>
            <person name="Konno H."/>
            <person name="Akiyama J."/>
            <person name="Nishi K."/>
            <person name="Kitsunai T."/>
            <person name="Tashiro H."/>
            <person name="Itoh M."/>
            <person name="Sumi N."/>
            <person name="Ishii Y."/>
            <person name="Nakamura S."/>
            <person name="Hazama M."/>
            <person name="Nishine T."/>
            <person name="Harada A."/>
            <person name="Yamamoto R."/>
            <person name="Matsumoto H."/>
            <person name="Sakaguchi S."/>
            <person name="Ikegami T."/>
            <person name="Kashiwagi K."/>
            <person name="Fujiwake S."/>
            <person name="Inoue K."/>
            <person name="Togawa Y."/>
            <person name="Izawa M."/>
            <person name="Ohara E."/>
            <person name="Watahiki M."/>
            <person name="Yoneda Y."/>
            <person name="Ishikawa T."/>
            <person name="Ozawa K."/>
            <person name="Tanaka T."/>
            <person name="Matsuura S."/>
            <person name="Kawai J."/>
            <person name="Okazaki Y."/>
            <person name="Muramatsu M."/>
            <person name="Inoue Y."/>
            <person name="Kira A."/>
            <person name="Hayashizaki Y."/>
        </authorList>
    </citation>
    <scope>NUCLEOTIDE SEQUENCE</scope>
    <source>
        <strain evidence="1">C57BL/6J</strain>
        <tissue evidence="1">Hypothalamus</tissue>
    </source>
</reference>